<dbReference type="EMBL" id="LSYS01009753">
    <property type="protein sequence ID" value="OPJ58758.1"/>
    <property type="molecule type" value="Genomic_DNA"/>
</dbReference>
<evidence type="ECO:0000313" key="1">
    <source>
        <dbReference type="EMBL" id="OPJ58758.1"/>
    </source>
</evidence>
<evidence type="ECO:0000313" key="2">
    <source>
        <dbReference type="Proteomes" id="UP000190648"/>
    </source>
</evidence>
<organism evidence="1 2">
    <name type="scientific">Patagioenas fasciata monilis</name>
    <dbReference type="NCBI Taxonomy" id="372326"/>
    <lineage>
        <taxon>Eukaryota</taxon>
        <taxon>Metazoa</taxon>
        <taxon>Chordata</taxon>
        <taxon>Craniata</taxon>
        <taxon>Vertebrata</taxon>
        <taxon>Euteleostomi</taxon>
        <taxon>Archelosauria</taxon>
        <taxon>Archosauria</taxon>
        <taxon>Dinosauria</taxon>
        <taxon>Saurischia</taxon>
        <taxon>Theropoda</taxon>
        <taxon>Coelurosauria</taxon>
        <taxon>Aves</taxon>
        <taxon>Neognathae</taxon>
        <taxon>Neoaves</taxon>
        <taxon>Columbimorphae</taxon>
        <taxon>Columbiformes</taxon>
        <taxon>Columbidae</taxon>
        <taxon>Patagioenas</taxon>
    </lineage>
</organism>
<proteinExistence type="predicted"/>
<accession>A0A1V4IFH6</accession>
<gene>
    <name evidence="1" type="ORF">AV530_000517</name>
</gene>
<comment type="caution">
    <text evidence="1">The sequence shown here is derived from an EMBL/GenBank/DDBJ whole genome shotgun (WGS) entry which is preliminary data.</text>
</comment>
<dbReference type="Proteomes" id="UP000190648">
    <property type="component" value="Unassembled WGS sequence"/>
</dbReference>
<dbReference type="AlphaFoldDB" id="A0A1V4IFH6"/>
<name>A0A1V4IFH6_PATFA</name>
<reference evidence="1 2" key="1">
    <citation type="submission" date="2016-02" db="EMBL/GenBank/DDBJ databases">
        <title>Band-tailed pigeon sequencing and assembly.</title>
        <authorList>
            <person name="Soares A.E."/>
            <person name="Novak B.J."/>
            <person name="Rice E.S."/>
            <person name="O'Connell B."/>
            <person name="Chang D."/>
            <person name="Weber S."/>
            <person name="Shapiro B."/>
        </authorList>
    </citation>
    <scope>NUCLEOTIDE SEQUENCE [LARGE SCALE GENOMIC DNA]</scope>
    <source>
        <strain evidence="1">BTP2013</strain>
        <tissue evidence="1">Blood</tissue>
    </source>
</reference>
<keyword evidence="2" id="KW-1185">Reference proteome</keyword>
<protein>
    <submittedName>
        <fullName evidence="1">Uncharacterized protein</fullName>
    </submittedName>
</protein>
<sequence length="106" mass="12051">MEKNPLEMELLYEQKPDNNYFANNEEAPTMYKTSFLCPRNVSPLYLSLPWFRGILQHFAARPEELQNRKLPGGRGCSCLFEADAVLSTSKIPAVGKLPVIICNLDF</sequence>